<dbReference type="Pfam" id="PF05981">
    <property type="entry name" value="CreA"/>
    <property type="match status" value="1"/>
</dbReference>
<comment type="caution">
    <text evidence="2">The sequence shown here is derived from an EMBL/GenBank/DDBJ whole genome shotgun (WGS) entry which is preliminary data.</text>
</comment>
<gene>
    <name evidence="2" type="ORF">H3H45_01680</name>
</gene>
<organism evidence="2 3">
    <name type="scientific">Aquipseudomonas guryensis</name>
    <dbReference type="NCBI Taxonomy" id="2759165"/>
    <lineage>
        <taxon>Bacteria</taxon>
        <taxon>Pseudomonadati</taxon>
        <taxon>Pseudomonadota</taxon>
        <taxon>Gammaproteobacteria</taxon>
        <taxon>Pseudomonadales</taxon>
        <taxon>Pseudomonadaceae</taxon>
        <taxon>Aquipseudomonas</taxon>
    </lineage>
</organism>
<name>A0A7W4H1W9_9GAMM</name>
<dbReference type="AlphaFoldDB" id="A0A7W4H1W9"/>
<keyword evidence="1" id="KW-0732">Signal</keyword>
<feature type="chain" id="PRO_5031216883" evidence="1">
    <location>
        <begin position="21"/>
        <end position="153"/>
    </location>
</feature>
<keyword evidence="3" id="KW-1185">Reference proteome</keyword>
<sequence length="153" mass="16753">MRTVKGLLGCLLALPLLVSAEEIGEVSTVFKWLGPNDKIVVEAFDDPKVEGVTCYLSRAKTGGVKGGFGLAEDRAEASIACRQVGAIRFTGKLKDGEEVFKERTSLVFKTMQVVRFFDEKRNTLVYLVYSDRIIEGSPQNAVTAIPILPWAGQ</sequence>
<evidence type="ECO:0000313" key="3">
    <source>
        <dbReference type="Proteomes" id="UP000581189"/>
    </source>
</evidence>
<accession>A0A7W4H1W9</accession>
<dbReference type="PIRSF" id="PIRSF003174">
    <property type="entry name" value="CreA"/>
    <property type="match status" value="1"/>
</dbReference>
<dbReference type="GO" id="GO:0005829">
    <property type="term" value="C:cytosol"/>
    <property type="evidence" value="ECO:0007669"/>
    <property type="project" value="TreeGrafter"/>
</dbReference>
<protein>
    <submittedName>
        <fullName evidence="2">CreA family protein</fullName>
    </submittedName>
</protein>
<reference evidence="2 3" key="1">
    <citation type="submission" date="2020-08" db="EMBL/GenBank/DDBJ databases">
        <authorList>
            <person name="Kim C.M."/>
        </authorList>
    </citation>
    <scope>NUCLEOTIDE SEQUENCE [LARGE SCALE GENOMIC DNA]</scope>
    <source>
        <strain evidence="2 3">SR9</strain>
    </source>
</reference>
<feature type="signal peptide" evidence="1">
    <location>
        <begin position="1"/>
        <end position="20"/>
    </location>
</feature>
<dbReference type="InterPro" id="IPR010292">
    <property type="entry name" value="Uncharacterised_CreA"/>
</dbReference>
<dbReference type="PANTHER" id="PTHR37952">
    <property type="match status" value="1"/>
</dbReference>
<proteinExistence type="predicted"/>
<evidence type="ECO:0000256" key="1">
    <source>
        <dbReference type="SAM" id="SignalP"/>
    </source>
</evidence>
<dbReference type="PANTHER" id="PTHR37952:SF2">
    <property type="entry name" value="PROTEIN CREA"/>
    <property type="match status" value="1"/>
</dbReference>
<evidence type="ECO:0000313" key="2">
    <source>
        <dbReference type="EMBL" id="MBB1517928.1"/>
    </source>
</evidence>
<dbReference type="RefSeq" id="WP_182832020.1">
    <property type="nucleotide sequence ID" value="NZ_JACJFN010000001.1"/>
</dbReference>
<dbReference type="EMBL" id="JACJFN010000001">
    <property type="protein sequence ID" value="MBB1517928.1"/>
    <property type="molecule type" value="Genomic_DNA"/>
</dbReference>
<dbReference type="Proteomes" id="UP000581189">
    <property type="component" value="Unassembled WGS sequence"/>
</dbReference>